<dbReference type="Pfam" id="PF00271">
    <property type="entry name" value="Helicase_C"/>
    <property type="match status" value="1"/>
</dbReference>
<dbReference type="PANTHER" id="PTHR45629:SF7">
    <property type="entry name" value="DNA EXCISION REPAIR PROTEIN ERCC-6-RELATED"/>
    <property type="match status" value="1"/>
</dbReference>
<feature type="non-terminal residue" evidence="3">
    <location>
        <position position="1"/>
    </location>
</feature>
<reference evidence="3" key="1">
    <citation type="submission" date="2022-04" db="EMBL/GenBank/DDBJ databases">
        <title>A functionally conserved STORR gene fusion in Papaver species that diverged 16.8 million years ago.</title>
        <authorList>
            <person name="Catania T."/>
        </authorList>
    </citation>
    <scope>NUCLEOTIDE SEQUENCE</scope>
    <source>
        <strain evidence="3">S-188037</strain>
    </source>
</reference>
<dbReference type="GO" id="GO:0015616">
    <property type="term" value="F:DNA translocase activity"/>
    <property type="evidence" value="ECO:0007669"/>
    <property type="project" value="TreeGrafter"/>
</dbReference>
<evidence type="ECO:0000313" key="3">
    <source>
        <dbReference type="EMBL" id="KAI3873867.1"/>
    </source>
</evidence>
<dbReference type="CDD" id="cd18793">
    <property type="entry name" value="SF2_C_SNF"/>
    <property type="match status" value="1"/>
</dbReference>
<organism evidence="3 4">
    <name type="scientific">Papaver atlanticum</name>
    <dbReference type="NCBI Taxonomy" id="357466"/>
    <lineage>
        <taxon>Eukaryota</taxon>
        <taxon>Viridiplantae</taxon>
        <taxon>Streptophyta</taxon>
        <taxon>Embryophyta</taxon>
        <taxon>Tracheophyta</taxon>
        <taxon>Spermatophyta</taxon>
        <taxon>Magnoliopsida</taxon>
        <taxon>Ranunculales</taxon>
        <taxon>Papaveraceae</taxon>
        <taxon>Papaveroideae</taxon>
        <taxon>Papaver</taxon>
    </lineage>
</organism>
<keyword evidence="4" id="KW-1185">Reference proteome</keyword>
<dbReference type="Gene3D" id="3.40.50.300">
    <property type="entry name" value="P-loop containing nucleotide triphosphate hydrolases"/>
    <property type="match status" value="2"/>
</dbReference>
<sequence>ENLIPKGHNVLIFSQTRKMLNLVQDAILAIGYSFLRIDGTTKAVDRQKIVNSLGFSRRADRVIVVDPAWNPSTDNQSVDRAYRIGQKKDVIVYRLMACGTIEEKIYKMQVFKGALMKSATEHKEQTRYFSRHELLGSSKRLDGEAHAVSGMPVGKEDT</sequence>
<dbReference type="PANTHER" id="PTHR45629">
    <property type="entry name" value="SNF2/RAD54 FAMILY MEMBER"/>
    <property type="match status" value="1"/>
</dbReference>
<dbReference type="InterPro" id="IPR050496">
    <property type="entry name" value="SNF2_RAD54_helicase_repair"/>
</dbReference>
<proteinExistence type="predicted"/>
<name>A0AAD4S9I2_9MAGN</name>
<dbReference type="InterPro" id="IPR027417">
    <property type="entry name" value="P-loop_NTPase"/>
</dbReference>
<feature type="domain" description="Helicase C-terminal" evidence="2">
    <location>
        <begin position="6"/>
        <end position="52"/>
    </location>
</feature>
<evidence type="ECO:0000313" key="4">
    <source>
        <dbReference type="Proteomes" id="UP001202328"/>
    </source>
</evidence>
<dbReference type="SUPFAM" id="SSF52540">
    <property type="entry name" value="P-loop containing nucleoside triphosphate hydrolases"/>
    <property type="match status" value="1"/>
</dbReference>
<gene>
    <name evidence="3" type="ORF">MKW98_001516</name>
</gene>
<dbReference type="Proteomes" id="UP001202328">
    <property type="component" value="Unassembled WGS sequence"/>
</dbReference>
<protein>
    <recommendedName>
        <fullName evidence="2">Helicase C-terminal domain-containing protein</fullName>
    </recommendedName>
</protein>
<evidence type="ECO:0000259" key="2">
    <source>
        <dbReference type="Pfam" id="PF00271"/>
    </source>
</evidence>
<dbReference type="InterPro" id="IPR001650">
    <property type="entry name" value="Helicase_C-like"/>
</dbReference>
<dbReference type="InterPro" id="IPR049730">
    <property type="entry name" value="SNF2/RAD54-like_C"/>
</dbReference>
<evidence type="ECO:0000256" key="1">
    <source>
        <dbReference type="ARBA" id="ARBA00022801"/>
    </source>
</evidence>
<dbReference type="AlphaFoldDB" id="A0AAD4S9I2"/>
<dbReference type="EMBL" id="JAJJMB010012717">
    <property type="protein sequence ID" value="KAI3873867.1"/>
    <property type="molecule type" value="Genomic_DNA"/>
</dbReference>
<keyword evidence="1" id="KW-0378">Hydrolase</keyword>
<accession>A0AAD4S9I2</accession>
<comment type="caution">
    <text evidence="3">The sequence shown here is derived from an EMBL/GenBank/DDBJ whole genome shotgun (WGS) entry which is preliminary data.</text>
</comment>
<dbReference type="GO" id="GO:0016787">
    <property type="term" value="F:hydrolase activity"/>
    <property type="evidence" value="ECO:0007669"/>
    <property type="project" value="UniProtKB-KW"/>
</dbReference>